<accession>A0A0W4ZV32</accession>
<keyword evidence="4 7" id="KW-0863">Zinc-finger</keyword>
<gene>
    <name evidence="10" type="ORF">T551_00905</name>
</gene>
<evidence type="ECO:0000256" key="1">
    <source>
        <dbReference type="ARBA" id="ARBA00004123"/>
    </source>
</evidence>
<evidence type="ECO:0000313" key="10">
    <source>
        <dbReference type="EMBL" id="KTW32223.1"/>
    </source>
</evidence>
<dbReference type="PROSITE" id="PS00028">
    <property type="entry name" value="ZINC_FINGER_C2H2_1"/>
    <property type="match status" value="1"/>
</dbReference>
<dbReference type="GeneID" id="28939424"/>
<dbReference type="InterPro" id="IPR013087">
    <property type="entry name" value="Znf_C2H2_type"/>
</dbReference>
<feature type="domain" description="C2H2-type" evidence="9">
    <location>
        <begin position="220"/>
        <end position="245"/>
    </location>
</feature>
<protein>
    <recommendedName>
        <fullName evidence="9">C2H2-type domain-containing protein</fullName>
    </recommendedName>
</protein>
<dbReference type="eggNOG" id="KOG1721">
    <property type="taxonomic scope" value="Eukaryota"/>
</dbReference>
<dbReference type="GO" id="GO:0000978">
    <property type="term" value="F:RNA polymerase II cis-regulatory region sequence-specific DNA binding"/>
    <property type="evidence" value="ECO:0007669"/>
    <property type="project" value="TreeGrafter"/>
</dbReference>
<feature type="coiled-coil region" evidence="8">
    <location>
        <begin position="322"/>
        <end position="349"/>
    </location>
</feature>
<dbReference type="InterPro" id="IPR043359">
    <property type="entry name" value="GLI-like"/>
</dbReference>
<keyword evidence="11" id="KW-1185">Reference proteome</keyword>
<evidence type="ECO:0000256" key="6">
    <source>
        <dbReference type="ARBA" id="ARBA00023242"/>
    </source>
</evidence>
<dbReference type="GO" id="GO:0005634">
    <property type="term" value="C:nucleus"/>
    <property type="evidence" value="ECO:0007669"/>
    <property type="project" value="UniProtKB-SubCell"/>
</dbReference>
<dbReference type="InterPro" id="IPR036236">
    <property type="entry name" value="Znf_C2H2_sf"/>
</dbReference>
<dbReference type="SUPFAM" id="SSF57667">
    <property type="entry name" value="beta-beta-alpha zinc fingers"/>
    <property type="match status" value="2"/>
</dbReference>
<name>A0A0W4ZV32_PNEJ7</name>
<evidence type="ECO:0000256" key="3">
    <source>
        <dbReference type="ARBA" id="ARBA00022737"/>
    </source>
</evidence>
<reference evidence="11" key="1">
    <citation type="journal article" date="2016" name="Nat. Commun.">
        <title>Genome analysis of three Pneumocystis species reveals adaptation mechanisms to life exclusively in mammalian hosts.</title>
        <authorList>
            <person name="Ma L."/>
            <person name="Chen Z."/>
            <person name="Huang D.W."/>
            <person name="Kutty G."/>
            <person name="Ishihara M."/>
            <person name="Wang H."/>
            <person name="Abouelleil A."/>
            <person name="Bishop L."/>
            <person name="Davey E."/>
            <person name="Deng R."/>
            <person name="Deng X."/>
            <person name="Fan L."/>
            <person name="Fantoni G."/>
            <person name="Fitzgerald M."/>
            <person name="Gogineni E."/>
            <person name="Goldberg J.M."/>
            <person name="Handley G."/>
            <person name="Hu X."/>
            <person name="Huber C."/>
            <person name="Jiao X."/>
            <person name="Jones K."/>
            <person name="Levin J.Z."/>
            <person name="Liu Y."/>
            <person name="Macdonald P."/>
            <person name="Melnikov A."/>
            <person name="Raley C."/>
            <person name="Sassi M."/>
            <person name="Sherman B.T."/>
            <person name="Song X."/>
            <person name="Sykes S."/>
            <person name="Tran B."/>
            <person name="Walsh L."/>
            <person name="Xia Y."/>
            <person name="Yang J."/>
            <person name="Young S."/>
            <person name="Zeng Q."/>
            <person name="Zheng X."/>
            <person name="Stephens R."/>
            <person name="Nusbaum C."/>
            <person name="Birren B.W."/>
            <person name="Azadi P."/>
            <person name="Lempicki R.A."/>
            <person name="Cuomo C.A."/>
            <person name="Kovacs J.A."/>
        </authorList>
    </citation>
    <scope>NUCLEOTIDE SEQUENCE [LARGE SCALE GENOMIC DNA]</scope>
    <source>
        <strain evidence="11">RU7</strain>
    </source>
</reference>
<dbReference type="GO" id="GO:0000981">
    <property type="term" value="F:DNA-binding transcription factor activity, RNA polymerase II-specific"/>
    <property type="evidence" value="ECO:0007669"/>
    <property type="project" value="TreeGrafter"/>
</dbReference>
<dbReference type="FunFam" id="3.30.160.60:FF:000100">
    <property type="entry name" value="Zinc finger 45-like"/>
    <property type="match status" value="1"/>
</dbReference>
<evidence type="ECO:0000256" key="7">
    <source>
        <dbReference type="PROSITE-ProRule" id="PRU00042"/>
    </source>
</evidence>
<dbReference type="RefSeq" id="XP_018230915.1">
    <property type="nucleotide sequence ID" value="XM_018373169.1"/>
</dbReference>
<dbReference type="EMBL" id="LFWA01000003">
    <property type="protein sequence ID" value="KTW32223.1"/>
    <property type="molecule type" value="Genomic_DNA"/>
</dbReference>
<dbReference type="SMART" id="SM00355">
    <property type="entry name" value="ZnF_C2H2"/>
    <property type="match status" value="3"/>
</dbReference>
<comment type="subcellular location">
    <subcellularLocation>
        <location evidence="1">Nucleus</location>
    </subcellularLocation>
</comment>
<keyword evidence="8" id="KW-0175">Coiled coil</keyword>
<dbReference type="PROSITE" id="PS50157">
    <property type="entry name" value="ZINC_FINGER_C2H2_2"/>
    <property type="match status" value="1"/>
</dbReference>
<evidence type="ECO:0000256" key="2">
    <source>
        <dbReference type="ARBA" id="ARBA00022723"/>
    </source>
</evidence>
<sequence length="372" mass="43810">MLSVSITYMLLLQIRSTRDMISESLECQLFRLKNQNNAKKPLWTSVVPLMSWTELIKERWNNSLRFTSLWIQNIDVIKNTNNLWSKIYGISSTLEKTQLEVDAMSSKNDWNSSYTEREIHNLSLLRSYQDTTSISSDTSGSLPSTPKEELSIVTTCKWNGCYKDQGSFDNLIKHLYNIHIGNIKSIYICEWDNCPLKGITHMSRSSFIIHLKFHIEEKSFSCTIPECGKSFIHLNSLKKHMKIIHNLNFLCSSTFNSYIQNPYLQNQLITNKNIENFYLKNEDTHFDDKEFVQNNHDKLIEWSEDEVAMSFYDLSNFLKRKLLWIKEENQKLKKRLHRAQNKCKKYYIQKESVFEKLLIKSLGKDKALAIIR</sequence>
<dbReference type="Proteomes" id="UP000053447">
    <property type="component" value="Unassembled WGS sequence"/>
</dbReference>
<evidence type="ECO:0000313" key="11">
    <source>
        <dbReference type="Proteomes" id="UP000053447"/>
    </source>
</evidence>
<proteinExistence type="predicted"/>
<dbReference type="PANTHER" id="PTHR45718">
    <property type="entry name" value="TRANSCRIPTIONAL ACTIVATOR CUBITUS INTERRUPTUS"/>
    <property type="match status" value="1"/>
</dbReference>
<dbReference type="Gene3D" id="3.30.160.60">
    <property type="entry name" value="Classic Zinc Finger"/>
    <property type="match status" value="2"/>
</dbReference>
<evidence type="ECO:0000256" key="4">
    <source>
        <dbReference type="ARBA" id="ARBA00022771"/>
    </source>
</evidence>
<keyword evidence="3" id="KW-0677">Repeat</keyword>
<keyword evidence="5" id="KW-0862">Zinc</keyword>
<dbReference type="PANTHER" id="PTHR45718:SF4">
    <property type="entry name" value="TRANSCRIPTIONAL ACTIVATOR CUBITUS INTERRUPTUS"/>
    <property type="match status" value="1"/>
</dbReference>
<dbReference type="VEuPathDB" id="FungiDB:T551_00905"/>
<keyword evidence="2" id="KW-0479">Metal-binding</keyword>
<evidence type="ECO:0000256" key="8">
    <source>
        <dbReference type="SAM" id="Coils"/>
    </source>
</evidence>
<dbReference type="OrthoDB" id="3214149at2759"/>
<dbReference type="AlphaFoldDB" id="A0A0W4ZV32"/>
<dbReference type="GO" id="GO:0008270">
    <property type="term" value="F:zinc ion binding"/>
    <property type="evidence" value="ECO:0007669"/>
    <property type="project" value="UniProtKB-KW"/>
</dbReference>
<comment type="caution">
    <text evidence="10">The sequence shown here is derived from an EMBL/GenBank/DDBJ whole genome shotgun (WGS) entry which is preliminary data.</text>
</comment>
<evidence type="ECO:0000259" key="9">
    <source>
        <dbReference type="PROSITE" id="PS50157"/>
    </source>
</evidence>
<evidence type="ECO:0000256" key="5">
    <source>
        <dbReference type="ARBA" id="ARBA00022833"/>
    </source>
</evidence>
<organism evidence="10 11">
    <name type="scientific">Pneumocystis jirovecii (strain RU7)</name>
    <name type="common">Human pneumocystis pneumonia agent</name>
    <dbReference type="NCBI Taxonomy" id="1408657"/>
    <lineage>
        <taxon>Eukaryota</taxon>
        <taxon>Fungi</taxon>
        <taxon>Dikarya</taxon>
        <taxon>Ascomycota</taxon>
        <taxon>Taphrinomycotina</taxon>
        <taxon>Pneumocystomycetes</taxon>
        <taxon>Pneumocystaceae</taxon>
        <taxon>Pneumocystis</taxon>
    </lineage>
</organism>
<dbReference type="STRING" id="1408657.A0A0W4ZV32"/>
<keyword evidence="6" id="KW-0539">Nucleus</keyword>